<dbReference type="Pfam" id="PF00320">
    <property type="entry name" value="GATA"/>
    <property type="match status" value="2"/>
</dbReference>
<dbReference type="PANTHER" id="PTHR10071">
    <property type="entry name" value="TRANSCRIPTION FACTOR GATA FAMILY MEMBER"/>
    <property type="match status" value="1"/>
</dbReference>
<dbReference type="PROSITE" id="PS50114">
    <property type="entry name" value="GATA_ZN_FINGER_2"/>
    <property type="match status" value="2"/>
</dbReference>
<keyword evidence="8" id="KW-0539">Nucleus</keyword>
<evidence type="ECO:0000256" key="8">
    <source>
        <dbReference type="ARBA" id="ARBA00023242"/>
    </source>
</evidence>
<reference evidence="12" key="1">
    <citation type="journal article" date="2021" name="IMA Fungus">
        <title>Genomic characterization of three marine fungi, including Emericellopsis atlantica sp. nov. with signatures of a generalist lifestyle and marine biomass degradation.</title>
        <authorList>
            <person name="Hagestad O.C."/>
            <person name="Hou L."/>
            <person name="Andersen J.H."/>
            <person name="Hansen E.H."/>
            <person name="Altermark B."/>
            <person name="Li C."/>
            <person name="Kuhnert E."/>
            <person name="Cox R.J."/>
            <person name="Crous P.W."/>
            <person name="Spatafora J.W."/>
            <person name="Lail K."/>
            <person name="Amirebrahimi M."/>
            <person name="Lipzen A."/>
            <person name="Pangilinan J."/>
            <person name="Andreopoulos W."/>
            <person name="Hayes R.D."/>
            <person name="Ng V."/>
            <person name="Grigoriev I.V."/>
            <person name="Jackson S.A."/>
            <person name="Sutton T.D.S."/>
            <person name="Dobson A.D.W."/>
            <person name="Rama T."/>
        </authorList>
    </citation>
    <scope>NUCLEOTIDE SEQUENCE</scope>
    <source>
        <strain evidence="12">TS7</strain>
    </source>
</reference>
<feature type="compositionally biased region" description="Low complexity" evidence="10">
    <location>
        <begin position="8"/>
        <end position="23"/>
    </location>
</feature>
<dbReference type="GO" id="GO:0000978">
    <property type="term" value="F:RNA polymerase II cis-regulatory region sequence-specific DNA binding"/>
    <property type="evidence" value="ECO:0007669"/>
    <property type="project" value="TreeGrafter"/>
</dbReference>
<feature type="region of interest" description="Disordered" evidence="10">
    <location>
        <begin position="396"/>
        <end position="537"/>
    </location>
</feature>
<keyword evidence="2" id="KW-0479">Metal-binding</keyword>
<dbReference type="OrthoDB" id="515401at2759"/>
<protein>
    <recommendedName>
        <fullName evidence="11">GATA-type domain-containing protein</fullName>
    </recommendedName>
</protein>
<evidence type="ECO:0000259" key="11">
    <source>
        <dbReference type="PROSITE" id="PS50114"/>
    </source>
</evidence>
<keyword evidence="3" id="KW-0677">Repeat</keyword>
<evidence type="ECO:0000256" key="1">
    <source>
        <dbReference type="ARBA" id="ARBA00004123"/>
    </source>
</evidence>
<evidence type="ECO:0000256" key="4">
    <source>
        <dbReference type="ARBA" id="ARBA00022771"/>
    </source>
</evidence>
<dbReference type="EMBL" id="MU251245">
    <property type="protein sequence ID" value="KAG9257354.1"/>
    <property type="molecule type" value="Genomic_DNA"/>
</dbReference>
<dbReference type="InterPro" id="IPR013088">
    <property type="entry name" value="Znf_NHR/GATA"/>
</dbReference>
<dbReference type="GO" id="GO:0000122">
    <property type="term" value="P:negative regulation of transcription by RNA polymerase II"/>
    <property type="evidence" value="ECO:0007669"/>
    <property type="project" value="TreeGrafter"/>
</dbReference>
<feature type="region of interest" description="Disordered" evidence="10">
    <location>
        <begin position="318"/>
        <end position="381"/>
    </location>
</feature>
<dbReference type="GO" id="GO:0008270">
    <property type="term" value="F:zinc ion binding"/>
    <property type="evidence" value="ECO:0007669"/>
    <property type="project" value="UniProtKB-KW"/>
</dbReference>
<evidence type="ECO:0000256" key="5">
    <source>
        <dbReference type="ARBA" id="ARBA00022833"/>
    </source>
</evidence>
<dbReference type="Proteomes" id="UP000887229">
    <property type="component" value="Unassembled WGS sequence"/>
</dbReference>
<feature type="compositionally biased region" description="Pro residues" evidence="10">
    <location>
        <begin position="491"/>
        <end position="503"/>
    </location>
</feature>
<dbReference type="GO" id="GO:0034757">
    <property type="term" value="P:negative regulation of iron ion transport"/>
    <property type="evidence" value="ECO:0007669"/>
    <property type="project" value="UniProtKB-ARBA"/>
</dbReference>
<dbReference type="CDD" id="cd00202">
    <property type="entry name" value="ZnF_GATA"/>
    <property type="match status" value="2"/>
</dbReference>
<dbReference type="InterPro" id="IPR000679">
    <property type="entry name" value="Znf_GATA"/>
</dbReference>
<accession>A0A9P8CRU3</accession>
<gene>
    <name evidence="12" type="ORF">F5Z01DRAFT_383386</name>
</gene>
<name>A0A9P8CRU3_9HYPO</name>
<feature type="domain" description="GATA-type" evidence="11">
    <location>
        <begin position="264"/>
        <end position="311"/>
    </location>
</feature>
<feature type="compositionally biased region" description="Polar residues" evidence="10">
    <location>
        <begin position="367"/>
        <end position="380"/>
    </location>
</feature>
<keyword evidence="5" id="KW-0862">Zinc</keyword>
<feature type="compositionally biased region" description="Polar residues" evidence="10">
    <location>
        <begin position="453"/>
        <end position="477"/>
    </location>
</feature>
<comment type="subcellular location">
    <subcellularLocation>
        <location evidence="1">Nucleus</location>
    </subcellularLocation>
</comment>
<feature type="compositionally biased region" description="Low complexity" evidence="10">
    <location>
        <begin position="63"/>
        <end position="83"/>
    </location>
</feature>
<dbReference type="Gene3D" id="3.30.50.10">
    <property type="entry name" value="Erythroid Transcription Factor GATA-1, subunit A"/>
    <property type="match status" value="2"/>
</dbReference>
<evidence type="ECO:0000256" key="10">
    <source>
        <dbReference type="SAM" id="MobiDB-lite"/>
    </source>
</evidence>
<proteinExistence type="predicted"/>
<organism evidence="12 13">
    <name type="scientific">Emericellopsis atlantica</name>
    <dbReference type="NCBI Taxonomy" id="2614577"/>
    <lineage>
        <taxon>Eukaryota</taxon>
        <taxon>Fungi</taxon>
        <taxon>Dikarya</taxon>
        <taxon>Ascomycota</taxon>
        <taxon>Pezizomycotina</taxon>
        <taxon>Sordariomycetes</taxon>
        <taxon>Hypocreomycetidae</taxon>
        <taxon>Hypocreales</taxon>
        <taxon>Bionectriaceae</taxon>
        <taxon>Emericellopsis</taxon>
    </lineage>
</organism>
<dbReference type="PRINTS" id="PR00619">
    <property type="entry name" value="GATAZNFINGER"/>
</dbReference>
<feature type="compositionally biased region" description="Basic and acidic residues" evidence="10">
    <location>
        <begin position="508"/>
        <end position="537"/>
    </location>
</feature>
<dbReference type="PROSITE" id="PS00344">
    <property type="entry name" value="GATA_ZN_FINGER_1"/>
    <property type="match status" value="2"/>
</dbReference>
<evidence type="ECO:0000256" key="3">
    <source>
        <dbReference type="ARBA" id="ARBA00022737"/>
    </source>
</evidence>
<feature type="compositionally biased region" description="Polar residues" evidence="10">
    <location>
        <begin position="423"/>
        <end position="434"/>
    </location>
</feature>
<comment type="caution">
    <text evidence="12">The sequence shown here is derived from an EMBL/GenBank/DDBJ whole genome shotgun (WGS) entry which is preliminary data.</text>
</comment>
<evidence type="ECO:0000256" key="2">
    <source>
        <dbReference type="ARBA" id="ARBA00022723"/>
    </source>
</evidence>
<dbReference type="GO" id="GO:0006879">
    <property type="term" value="P:intracellular iron ion homeostasis"/>
    <property type="evidence" value="ECO:0007669"/>
    <property type="project" value="UniProtKB-ARBA"/>
</dbReference>
<dbReference type="InterPro" id="IPR039355">
    <property type="entry name" value="Transcription_factor_GATA"/>
</dbReference>
<dbReference type="FunFam" id="3.30.50.10:FF:000039">
    <property type="entry name" value="Siderophore transcription factor SreA"/>
    <property type="match status" value="1"/>
</dbReference>
<dbReference type="SUPFAM" id="SSF57716">
    <property type="entry name" value="Glucocorticoid receptor-like (DNA-binding domain)"/>
    <property type="match status" value="2"/>
</dbReference>
<dbReference type="GO" id="GO:0005634">
    <property type="term" value="C:nucleus"/>
    <property type="evidence" value="ECO:0007669"/>
    <property type="project" value="UniProtKB-SubCell"/>
</dbReference>
<dbReference type="AlphaFoldDB" id="A0A9P8CRU3"/>
<keyword evidence="4 9" id="KW-0863">Zinc-finger</keyword>
<dbReference type="PANTHER" id="PTHR10071:SF335">
    <property type="entry name" value="IRON-SENSING TRANSCRIPTIONAL REPRESSOR-RELATED"/>
    <property type="match status" value="1"/>
</dbReference>
<dbReference type="GO" id="GO:0045944">
    <property type="term" value="P:positive regulation of transcription by RNA polymerase II"/>
    <property type="evidence" value="ECO:0007669"/>
    <property type="project" value="TreeGrafter"/>
</dbReference>
<dbReference type="GO" id="GO:0000981">
    <property type="term" value="F:DNA-binding transcription factor activity, RNA polymerase II-specific"/>
    <property type="evidence" value="ECO:0007669"/>
    <property type="project" value="TreeGrafter"/>
</dbReference>
<feature type="region of interest" description="Disordered" evidence="10">
    <location>
        <begin position="1"/>
        <end position="98"/>
    </location>
</feature>
<evidence type="ECO:0000313" key="12">
    <source>
        <dbReference type="EMBL" id="KAG9257354.1"/>
    </source>
</evidence>
<dbReference type="FunFam" id="3.30.50.10:FF:000007">
    <property type="entry name" value="Nitrogen regulatory AreA, N-terminal"/>
    <property type="match status" value="1"/>
</dbReference>
<evidence type="ECO:0000256" key="9">
    <source>
        <dbReference type="PROSITE-ProRule" id="PRU00094"/>
    </source>
</evidence>
<keyword evidence="7" id="KW-0804">Transcription</keyword>
<sequence length="555" mass="59140">MSEQPSQDRLSASLRDAAARTALPSRPVLSKPQIGEMSLRPEAPTSHRMSRSISPNSEDSALRDASPSPSAASPVSSTAMSAAKPSPPPGSHTPGGQICSNCGTTRTPLWRRSPQGATICNACGLYYKARNTSRPIGLKKPPQVVQEKSNGQPISIAPKPNANVPGATYVSAEQTPTGSCPGGGRCNGTGGAEGCYGCPAFNNRLSKSANLNVKGQKSASCRPADAPTEGSSQFTSINDHATDLTTVQPTTPNQQDDTTVVIACQNCGTTVTPLWRRDESGHTICNACGLYYKLHNVHRPTTMKKATIKRRKRVIPAGEDAEMEDASQAAQTPLPAVKGSMNEDGSVNLGFRRQQAQPSGMDYMSARPSSQGHRQPSPISGASDLAAYHQQSLRPRNMHQPLSDDNRLPPIAGLHAPGGAVDRQSSMSPASFGSLTRKRSFSSAEHDPRSQQEESGGENSKRLSSIKSILNPSSQQGGRHDERSDFALPPLRSPGPTAPPPDSPGTHSTRDHTPARSDAESEQVKAERRAALQRERDAMREMLAAKERELMEMGE</sequence>
<feature type="region of interest" description="Disordered" evidence="10">
    <location>
        <begin position="216"/>
        <end position="236"/>
    </location>
</feature>
<keyword evidence="6" id="KW-0805">Transcription regulation</keyword>
<dbReference type="SMART" id="SM00401">
    <property type="entry name" value="ZnF_GATA"/>
    <property type="match status" value="2"/>
</dbReference>
<evidence type="ECO:0000313" key="13">
    <source>
        <dbReference type="Proteomes" id="UP000887229"/>
    </source>
</evidence>
<evidence type="ECO:0000256" key="7">
    <source>
        <dbReference type="ARBA" id="ARBA00023163"/>
    </source>
</evidence>
<feature type="domain" description="GATA-type" evidence="11">
    <location>
        <begin position="93"/>
        <end position="148"/>
    </location>
</feature>
<keyword evidence="13" id="KW-1185">Reference proteome</keyword>
<evidence type="ECO:0000256" key="6">
    <source>
        <dbReference type="ARBA" id="ARBA00023015"/>
    </source>
</evidence>
<dbReference type="RefSeq" id="XP_046121278.1">
    <property type="nucleotide sequence ID" value="XM_046259433.1"/>
</dbReference>
<dbReference type="GeneID" id="70290336"/>